<sequence>MGLFLGDGQSIVAQNMGARPPPSLYGEAHSHPEHGAPMPVDAGEGARALRLELPPPRVFHGAPGFFAPLRPRDLAGSDRARWQCPSPGRAARSASKACRPLPSGHLPAPKSRAGAGQTVSGSEFGDIGMRTSAWPPRPSAASARALIARLTCAERRSRRSGRPLRGVASTEPSRRGAEPVPALAVRECRGFGAAKCPDISQQRAPQVRPGPPGVSPHGARDSLTSTRARHVWAASAAQTTR</sequence>
<feature type="region of interest" description="Disordered" evidence="1">
    <location>
        <begin position="16"/>
        <end position="36"/>
    </location>
</feature>
<evidence type="ECO:0000313" key="3">
    <source>
        <dbReference type="Proteomes" id="UP000217343"/>
    </source>
</evidence>
<dbReference type="KEGG" id="mmas:MYMAC_003811"/>
<evidence type="ECO:0000256" key="1">
    <source>
        <dbReference type="SAM" id="MobiDB-lite"/>
    </source>
</evidence>
<dbReference type="EMBL" id="CP022203">
    <property type="protein sequence ID" value="ATB48185.1"/>
    <property type="molecule type" value="Genomic_DNA"/>
</dbReference>
<feature type="region of interest" description="Disordered" evidence="1">
    <location>
        <begin position="77"/>
        <end position="119"/>
    </location>
</feature>
<dbReference type="Proteomes" id="UP000217343">
    <property type="component" value="Chromosome"/>
</dbReference>
<feature type="region of interest" description="Disordered" evidence="1">
    <location>
        <begin position="154"/>
        <end position="179"/>
    </location>
</feature>
<evidence type="ECO:0000313" key="2">
    <source>
        <dbReference type="EMBL" id="ATB48185.1"/>
    </source>
</evidence>
<protein>
    <submittedName>
        <fullName evidence="2">Uncharacterized protein</fullName>
    </submittedName>
</protein>
<accession>A0A250JWH7</accession>
<dbReference type="AlphaFoldDB" id="A0A250JWH7"/>
<feature type="region of interest" description="Disordered" evidence="1">
    <location>
        <begin position="196"/>
        <end position="241"/>
    </location>
</feature>
<name>A0A250JWH7_9BACT</name>
<proteinExistence type="predicted"/>
<gene>
    <name evidence="2" type="ORF">MYMAC_003811</name>
</gene>
<reference evidence="2 3" key="1">
    <citation type="submission" date="2017-06" db="EMBL/GenBank/DDBJ databases">
        <title>Sequencing and comparative analysis of myxobacterial genomes.</title>
        <authorList>
            <person name="Rupp O."/>
            <person name="Goesmann A."/>
            <person name="Sogaard-Andersen L."/>
        </authorList>
    </citation>
    <scope>NUCLEOTIDE SEQUENCE [LARGE SCALE GENOMIC DNA]</scope>
    <source>
        <strain evidence="2 3">DSM 14697</strain>
    </source>
</reference>
<keyword evidence="3" id="KW-1185">Reference proteome</keyword>
<organism evidence="2 3">
    <name type="scientific">Corallococcus macrosporus DSM 14697</name>
    <dbReference type="NCBI Taxonomy" id="1189310"/>
    <lineage>
        <taxon>Bacteria</taxon>
        <taxon>Pseudomonadati</taxon>
        <taxon>Myxococcota</taxon>
        <taxon>Myxococcia</taxon>
        <taxon>Myxococcales</taxon>
        <taxon>Cystobacterineae</taxon>
        <taxon>Myxococcaceae</taxon>
        <taxon>Corallococcus</taxon>
    </lineage>
</organism>